<dbReference type="InterPro" id="IPR003488">
    <property type="entry name" value="DprA"/>
</dbReference>
<organism evidence="3 4">
    <name type="scientific">Kocuria marina subsp. indica</name>
    <dbReference type="NCBI Taxonomy" id="1049583"/>
    <lineage>
        <taxon>Bacteria</taxon>
        <taxon>Bacillati</taxon>
        <taxon>Actinomycetota</taxon>
        <taxon>Actinomycetes</taxon>
        <taxon>Micrococcales</taxon>
        <taxon>Micrococcaceae</taxon>
        <taxon>Kocuria</taxon>
    </lineage>
</organism>
<dbReference type="Proteomes" id="UP000471026">
    <property type="component" value="Unassembled WGS sequence"/>
</dbReference>
<sequence>MTVREGAQIMGRLAEQVSGERQARMMLSMIAEPDDAITGRILHRVGGVETLRLLEDEQAAVPEMNRADAIAWRNRVAPRIEDGIPARVADAERAGMSTLIPTDADWPHAFNDLGPRAPYLLWIRGATSFLSGALADRVTITGARAASEYGTNVAAHLAGDLAQQERTIVAGGAYGIDAAAHRAALATGGGTIAVLAGGVDRPYPRGNADLLDRIGDVGALVSEAPPGEAPTRWRFMARARLLGTLSGVTVVPEASFRSGSLLVPTEAHRHSRAVGAVPGPVTSVTSVGPHELIKRGVAQVVSDTADVTAMLDSLGDPARLLNRETPGHQLAAQASGPPARPGPRL</sequence>
<dbReference type="PANTHER" id="PTHR43022">
    <property type="entry name" value="PROTEIN SMF"/>
    <property type="match status" value="1"/>
</dbReference>
<accession>A0A6N9QY32</accession>
<reference evidence="3 4" key="1">
    <citation type="submission" date="2019-11" db="EMBL/GenBank/DDBJ databases">
        <title>Draft genome sequence of Kocuria indica DP-K7, a methyl red degrading Actinobacterium.</title>
        <authorList>
            <person name="Kumaran S."/>
            <person name="Tischler D."/>
            <person name="Ngo A.C.R."/>
            <person name="Schultes F."/>
        </authorList>
    </citation>
    <scope>NUCLEOTIDE SEQUENCE [LARGE SCALE GENOMIC DNA]</scope>
    <source>
        <strain evidence="3 4">DP-K7</strain>
    </source>
</reference>
<evidence type="ECO:0000313" key="4">
    <source>
        <dbReference type="Proteomes" id="UP000471026"/>
    </source>
</evidence>
<name>A0A6N9QY32_9MICC</name>
<dbReference type="EMBL" id="WMHZ01000010">
    <property type="protein sequence ID" value="NDO78156.1"/>
    <property type="molecule type" value="Genomic_DNA"/>
</dbReference>
<dbReference type="Pfam" id="PF02481">
    <property type="entry name" value="DNA_processg_A"/>
    <property type="match status" value="1"/>
</dbReference>
<evidence type="ECO:0000259" key="2">
    <source>
        <dbReference type="Pfam" id="PF02481"/>
    </source>
</evidence>
<dbReference type="GO" id="GO:0009294">
    <property type="term" value="P:DNA-mediated transformation"/>
    <property type="evidence" value="ECO:0007669"/>
    <property type="project" value="InterPro"/>
</dbReference>
<protein>
    <submittedName>
        <fullName evidence="3">DNA processing protein DprA</fullName>
    </submittedName>
</protein>
<comment type="similarity">
    <text evidence="1">Belongs to the DprA/Smf family.</text>
</comment>
<proteinExistence type="inferred from homology"/>
<evidence type="ECO:0000256" key="1">
    <source>
        <dbReference type="ARBA" id="ARBA00006525"/>
    </source>
</evidence>
<dbReference type="AlphaFoldDB" id="A0A6N9QY32"/>
<gene>
    <name evidence="3" type="ORF">GKZ75_07950</name>
</gene>
<dbReference type="PANTHER" id="PTHR43022:SF1">
    <property type="entry name" value="PROTEIN SMF"/>
    <property type="match status" value="1"/>
</dbReference>
<feature type="domain" description="Smf/DprA SLOG" evidence="2">
    <location>
        <begin position="99"/>
        <end position="310"/>
    </location>
</feature>
<dbReference type="SUPFAM" id="SSF102405">
    <property type="entry name" value="MCP/YpsA-like"/>
    <property type="match status" value="1"/>
</dbReference>
<evidence type="ECO:0000313" key="3">
    <source>
        <dbReference type="EMBL" id="NDO78156.1"/>
    </source>
</evidence>
<comment type="caution">
    <text evidence="3">The sequence shown here is derived from an EMBL/GenBank/DDBJ whole genome shotgun (WGS) entry which is preliminary data.</text>
</comment>
<dbReference type="Gene3D" id="3.40.50.450">
    <property type="match status" value="1"/>
</dbReference>
<dbReference type="InterPro" id="IPR057666">
    <property type="entry name" value="DrpA_SLOG"/>
</dbReference>